<proteinExistence type="predicted"/>
<evidence type="ECO:0000313" key="1">
    <source>
        <dbReference type="EMBL" id="CAK8691781.1"/>
    </source>
</evidence>
<reference evidence="1 2" key="1">
    <citation type="submission" date="2024-02" db="EMBL/GenBank/DDBJ databases">
        <authorList>
            <person name="Daric V."/>
            <person name="Darras S."/>
        </authorList>
    </citation>
    <scope>NUCLEOTIDE SEQUENCE [LARGE SCALE GENOMIC DNA]</scope>
</reference>
<evidence type="ECO:0000313" key="2">
    <source>
        <dbReference type="Proteomes" id="UP001642483"/>
    </source>
</evidence>
<protein>
    <submittedName>
        <fullName evidence="1">Uncharacterized protein</fullName>
    </submittedName>
</protein>
<accession>A0ABP0GJ57</accession>
<gene>
    <name evidence="1" type="ORF">CVLEPA_LOCUS24540</name>
</gene>
<name>A0ABP0GJ57_CLALP</name>
<keyword evidence="2" id="KW-1185">Reference proteome</keyword>
<comment type="caution">
    <text evidence="1">The sequence shown here is derived from an EMBL/GenBank/DDBJ whole genome shotgun (WGS) entry which is preliminary data.</text>
</comment>
<dbReference type="EMBL" id="CAWYQH010000119">
    <property type="protein sequence ID" value="CAK8691781.1"/>
    <property type="molecule type" value="Genomic_DNA"/>
</dbReference>
<sequence length="152" mass="17714">MTSLKSFIKIFVVYVVVFTMTYKSEARNIPESSYSFRKRISNVERCRNLKKVLSVIKYEKACGSILAHARRYRLSSRTSQRDYLANVEERPDVGMLRQEYGIIDRLVRELEKKYFSDRFTEGDYDGGVDNQLSNDSLRLFKGWTKALLASGE</sequence>
<dbReference type="Proteomes" id="UP001642483">
    <property type="component" value="Unassembled WGS sequence"/>
</dbReference>
<organism evidence="1 2">
    <name type="scientific">Clavelina lepadiformis</name>
    <name type="common">Light-bulb sea squirt</name>
    <name type="synonym">Ascidia lepadiformis</name>
    <dbReference type="NCBI Taxonomy" id="159417"/>
    <lineage>
        <taxon>Eukaryota</taxon>
        <taxon>Metazoa</taxon>
        <taxon>Chordata</taxon>
        <taxon>Tunicata</taxon>
        <taxon>Ascidiacea</taxon>
        <taxon>Aplousobranchia</taxon>
        <taxon>Clavelinidae</taxon>
        <taxon>Clavelina</taxon>
    </lineage>
</organism>